<comment type="function">
    <text evidence="1">Toxic component of a type II toxin-antitoxin (TA) system.</text>
</comment>
<dbReference type="GO" id="GO:0016787">
    <property type="term" value="F:hydrolase activity"/>
    <property type="evidence" value="ECO:0007669"/>
    <property type="project" value="UniProtKB-KW"/>
</dbReference>
<keyword evidence="1" id="KW-0255">Endonuclease</keyword>
<dbReference type="InterPro" id="IPR003477">
    <property type="entry name" value="PemK-like"/>
</dbReference>
<dbReference type="GO" id="GO:0003677">
    <property type="term" value="F:DNA binding"/>
    <property type="evidence" value="ECO:0007669"/>
    <property type="project" value="InterPro"/>
</dbReference>
<evidence type="ECO:0000256" key="1">
    <source>
        <dbReference type="PIRNR" id="PIRNR033490"/>
    </source>
</evidence>
<accession>A0A7T1AP03</accession>
<organism evidence="2 3">
    <name type="scientific">Atribacter laminatus</name>
    <dbReference type="NCBI Taxonomy" id="2847778"/>
    <lineage>
        <taxon>Bacteria</taxon>
        <taxon>Pseudomonadati</taxon>
        <taxon>Atribacterota</taxon>
        <taxon>Atribacteria</taxon>
        <taxon>Atribacterales</taxon>
        <taxon>Atribacteraceae</taxon>
        <taxon>Atribacter</taxon>
    </lineage>
</organism>
<keyword evidence="1 2" id="KW-0378">Hydrolase</keyword>
<name>A0A7T1AP03_ATRLM</name>
<gene>
    <name evidence="2" type="primary">ndoA</name>
    <name evidence="2" type="ORF">RT761_02666</name>
</gene>
<dbReference type="RefSeq" id="WP_218111910.1">
    <property type="nucleotide sequence ID" value="NZ_CP065383.1"/>
</dbReference>
<reference evidence="2 3" key="1">
    <citation type="journal article" date="2021" name="Nat. Commun.">
        <title>Isolation of a member of the candidate phylum Atribacteria reveals a unique cell membrane structure.</title>
        <authorList>
            <person name="Taiki K."/>
            <person name="Nobu M.K."/>
            <person name="Kusada H."/>
            <person name="Meng X.-Y."/>
            <person name="Hosoki N."/>
            <person name="Uematsu K."/>
            <person name="Yoshioka H."/>
            <person name="Kamagata Y."/>
            <person name="Tamaki H."/>
        </authorList>
    </citation>
    <scope>NUCLEOTIDE SEQUENCE [LARGE SCALE GENOMIC DNA]</scope>
    <source>
        <strain evidence="2 3">RT761</strain>
    </source>
</reference>
<dbReference type="Pfam" id="PF02452">
    <property type="entry name" value="PemK_toxin"/>
    <property type="match status" value="1"/>
</dbReference>
<proteinExistence type="inferred from homology"/>
<dbReference type="InterPro" id="IPR011067">
    <property type="entry name" value="Plasmid_toxin/cell-grow_inhib"/>
</dbReference>
<dbReference type="KEGG" id="alam:RT761_02666"/>
<evidence type="ECO:0000313" key="2">
    <source>
        <dbReference type="EMBL" id="QPM69433.1"/>
    </source>
</evidence>
<dbReference type="SUPFAM" id="SSF50118">
    <property type="entry name" value="Cell growth inhibitor/plasmid maintenance toxic component"/>
    <property type="match status" value="1"/>
</dbReference>
<evidence type="ECO:0000313" key="3">
    <source>
        <dbReference type="Proteomes" id="UP000594463"/>
    </source>
</evidence>
<dbReference type="AlphaFoldDB" id="A0A7T1AP03"/>
<protein>
    <recommendedName>
        <fullName evidence="1">mRNA interferase</fullName>
        <ecNumber evidence="1">3.1.-.-</ecNumber>
    </recommendedName>
</protein>
<keyword evidence="3" id="KW-1185">Reference proteome</keyword>
<dbReference type="GO" id="GO:0006402">
    <property type="term" value="P:mRNA catabolic process"/>
    <property type="evidence" value="ECO:0007669"/>
    <property type="project" value="TreeGrafter"/>
</dbReference>
<dbReference type="PANTHER" id="PTHR33988">
    <property type="entry name" value="ENDORIBONUCLEASE MAZF-RELATED"/>
    <property type="match status" value="1"/>
</dbReference>
<comment type="similarity">
    <text evidence="1">Belongs to the PemK/MazF family.</text>
</comment>
<dbReference type="EC" id="3.1.-.-" evidence="1"/>
<dbReference type="Proteomes" id="UP000594463">
    <property type="component" value="Chromosome"/>
</dbReference>
<dbReference type="Gene3D" id="2.30.30.110">
    <property type="match status" value="1"/>
</dbReference>
<sequence length="117" mass="13046">MKAELLKRGSIWLVDWSPGRGSEQEGIRPALVVQTDLANQNPKYPNVIIVTISTKGRPLPFHISVTPTALNGLNQISYIKCEQILTISKDRLFRYCGFLEADILKKVDVALKGVLNI</sequence>
<dbReference type="GO" id="GO:0016075">
    <property type="term" value="P:rRNA catabolic process"/>
    <property type="evidence" value="ECO:0007669"/>
    <property type="project" value="TreeGrafter"/>
</dbReference>
<dbReference type="PANTHER" id="PTHR33988:SF1">
    <property type="entry name" value="ENDORIBONUCLEASE MAZF7-RELATED"/>
    <property type="match status" value="1"/>
</dbReference>
<dbReference type="PIRSF" id="PIRSF033490">
    <property type="entry name" value="MazF"/>
    <property type="match status" value="1"/>
</dbReference>
<keyword evidence="1" id="KW-0540">Nuclease</keyword>
<dbReference type="EMBL" id="CP065383">
    <property type="protein sequence ID" value="QPM69433.1"/>
    <property type="molecule type" value="Genomic_DNA"/>
</dbReference>
<dbReference type="GO" id="GO:0004521">
    <property type="term" value="F:RNA endonuclease activity"/>
    <property type="evidence" value="ECO:0007669"/>
    <property type="project" value="TreeGrafter"/>
</dbReference>